<protein>
    <submittedName>
        <fullName evidence="1">Uncharacterized protein</fullName>
    </submittedName>
</protein>
<reference evidence="1" key="1">
    <citation type="submission" date="2022-10" db="EMBL/GenBank/DDBJ databases">
        <authorList>
            <person name="Chen Y."/>
            <person name="Dougan E. K."/>
            <person name="Chan C."/>
            <person name="Rhodes N."/>
            <person name="Thang M."/>
        </authorList>
    </citation>
    <scope>NUCLEOTIDE SEQUENCE</scope>
</reference>
<keyword evidence="3" id="KW-1185">Reference proteome</keyword>
<dbReference type="EMBL" id="CAMXCT030002119">
    <property type="protein sequence ID" value="CAL4783139.1"/>
    <property type="molecule type" value="Genomic_DNA"/>
</dbReference>
<dbReference type="EMBL" id="CAMXCT020002119">
    <property type="protein sequence ID" value="CAL1149202.1"/>
    <property type="molecule type" value="Genomic_DNA"/>
</dbReference>
<accession>A0A9P1G3B2</accession>
<dbReference type="Proteomes" id="UP001152797">
    <property type="component" value="Unassembled WGS sequence"/>
</dbReference>
<gene>
    <name evidence="1" type="ORF">C1SCF055_LOCUS22353</name>
</gene>
<evidence type="ECO:0000313" key="2">
    <source>
        <dbReference type="EMBL" id="CAL4783139.1"/>
    </source>
</evidence>
<comment type="caution">
    <text evidence="1">The sequence shown here is derived from an EMBL/GenBank/DDBJ whole genome shotgun (WGS) entry which is preliminary data.</text>
</comment>
<reference evidence="2 3" key="2">
    <citation type="submission" date="2024-05" db="EMBL/GenBank/DDBJ databases">
        <authorList>
            <person name="Chen Y."/>
            <person name="Shah S."/>
            <person name="Dougan E. K."/>
            <person name="Thang M."/>
            <person name="Chan C."/>
        </authorList>
    </citation>
    <scope>NUCLEOTIDE SEQUENCE [LARGE SCALE GENOMIC DNA]</scope>
</reference>
<dbReference type="EMBL" id="CAMXCT010002119">
    <property type="protein sequence ID" value="CAI3995827.1"/>
    <property type="molecule type" value="Genomic_DNA"/>
</dbReference>
<dbReference type="OrthoDB" id="449416at2759"/>
<evidence type="ECO:0000313" key="3">
    <source>
        <dbReference type="Proteomes" id="UP001152797"/>
    </source>
</evidence>
<evidence type="ECO:0000313" key="1">
    <source>
        <dbReference type="EMBL" id="CAI3995827.1"/>
    </source>
</evidence>
<dbReference type="AlphaFoldDB" id="A0A9P1G3B2"/>
<organism evidence="1">
    <name type="scientific">Cladocopium goreaui</name>
    <dbReference type="NCBI Taxonomy" id="2562237"/>
    <lineage>
        <taxon>Eukaryota</taxon>
        <taxon>Sar</taxon>
        <taxon>Alveolata</taxon>
        <taxon>Dinophyceae</taxon>
        <taxon>Suessiales</taxon>
        <taxon>Symbiodiniaceae</taxon>
        <taxon>Cladocopium</taxon>
    </lineage>
</organism>
<feature type="non-terminal residue" evidence="1">
    <location>
        <position position="258"/>
    </location>
</feature>
<proteinExistence type="predicted"/>
<name>A0A9P1G3B2_9DINO</name>
<sequence>MQELPYRLHEYAWWNLIDIGEMYVVLQVQEKDIAERIANEVYKLILNMKYSYPAKALKILAFLEVGDKRTLRLLVRNVPRSISYLSPQAAAETIVSCVSLDIQPEDVFHRLKAWRLYLVLLKKLMPELGSLTPKMTCDVVAAIAKAGQKEFQFAVHVEAAVDQRPFKFHAEHLISMLRDFATLQQPCAKMRRLLLNREHELPECTPSALCALPAALAGHQTGPDEDQVEERMLERISDLLCKPGVYKLPTDGRVFRSK</sequence>